<protein>
    <submittedName>
        <fullName evidence="2">Uncharacterized protein</fullName>
    </submittedName>
</protein>
<feature type="compositionally biased region" description="Gly residues" evidence="1">
    <location>
        <begin position="202"/>
        <end position="218"/>
    </location>
</feature>
<feature type="compositionally biased region" description="Basic residues" evidence="1">
    <location>
        <begin position="220"/>
        <end position="231"/>
    </location>
</feature>
<feature type="compositionally biased region" description="Basic and acidic residues" evidence="1">
    <location>
        <begin position="255"/>
        <end position="264"/>
    </location>
</feature>
<dbReference type="AlphaFoldDB" id="A0A6J4VIM4"/>
<gene>
    <name evidence="2" type="ORF">AVDCRST_MAG59-4648</name>
</gene>
<feature type="compositionally biased region" description="Basic and acidic residues" evidence="1">
    <location>
        <begin position="299"/>
        <end position="311"/>
    </location>
</feature>
<organism evidence="2">
    <name type="scientific">uncultured Thermomicrobiales bacterium</name>
    <dbReference type="NCBI Taxonomy" id="1645740"/>
    <lineage>
        <taxon>Bacteria</taxon>
        <taxon>Pseudomonadati</taxon>
        <taxon>Thermomicrobiota</taxon>
        <taxon>Thermomicrobia</taxon>
        <taxon>Thermomicrobiales</taxon>
        <taxon>environmental samples</taxon>
    </lineage>
</organism>
<sequence>AGTTGPEGPRPAGGAGRDPWAGGGTAGGDSDGGRPIRGSRVRRSRRGDPVATDSGPAHPDPGRLLGRDAGCHPGPSPAADAGPPGGFGGRAGSGGRGVGGLPHRRRGGGGRCAGDRPLPRAALRRRRAAACRCLPGGCTGAGRGAGQDRLLPGCPPLQRGGGGGGRLGRRQPAPARAVAVRPGAAFGARPRPDRLAGRRRGAAGGGTAARGDPAGGHPPGVRHRHRARGLWHGRGAARGEPRRRRPRDAGAALRRRADDRRPAAGDRTGPAGGDRLRRPGDGAGRRRGRAGPDRPGAGDVHRRLPAADRSGRSPSGAGDGGFVRGGV</sequence>
<evidence type="ECO:0000256" key="1">
    <source>
        <dbReference type="SAM" id="MobiDB-lite"/>
    </source>
</evidence>
<feature type="region of interest" description="Disordered" evidence="1">
    <location>
        <begin position="1"/>
        <end position="119"/>
    </location>
</feature>
<evidence type="ECO:0000313" key="2">
    <source>
        <dbReference type="EMBL" id="CAA9580261.1"/>
    </source>
</evidence>
<feature type="compositionally biased region" description="Low complexity" evidence="1">
    <location>
        <begin position="149"/>
        <end position="158"/>
    </location>
</feature>
<feature type="non-terminal residue" evidence="2">
    <location>
        <position position="327"/>
    </location>
</feature>
<feature type="compositionally biased region" description="Gly residues" evidence="1">
    <location>
        <begin position="11"/>
        <end position="30"/>
    </location>
</feature>
<feature type="compositionally biased region" description="Gly residues" evidence="1">
    <location>
        <begin position="317"/>
        <end position="327"/>
    </location>
</feature>
<reference evidence="2" key="1">
    <citation type="submission" date="2020-02" db="EMBL/GenBank/DDBJ databases">
        <authorList>
            <person name="Meier V. D."/>
        </authorList>
    </citation>
    <scope>NUCLEOTIDE SEQUENCE</scope>
    <source>
        <strain evidence="2">AVDCRST_MAG59</strain>
    </source>
</reference>
<feature type="compositionally biased region" description="Low complexity" evidence="1">
    <location>
        <begin position="1"/>
        <end position="10"/>
    </location>
</feature>
<accession>A0A6J4VIM4</accession>
<feature type="non-terminal residue" evidence="2">
    <location>
        <position position="1"/>
    </location>
</feature>
<dbReference type="EMBL" id="CADCWF010000339">
    <property type="protein sequence ID" value="CAA9580261.1"/>
    <property type="molecule type" value="Genomic_DNA"/>
</dbReference>
<proteinExistence type="predicted"/>
<feature type="compositionally biased region" description="Low complexity" evidence="1">
    <location>
        <begin position="170"/>
        <end position="189"/>
    </location>
</feature>
<feature type="region of interest" description="Disordered" evidence="1">
    <location>
        <begin position="138"/>
        <end position="327"/>
    </location>
</feature>
<name>A0A6J4VIM4_9BACT</name>
<feature type="compositionally biased region" description="Gly residues" evidence="1">
    <location>
        <begin position="83"/>
        <end position="100"/>
    </location>
</feature>
<feature type="compositionally biased region" description="Basic and acidic residues" evidence="1">
    <location>
        <begin position="274"/>
        <end position="284"/>
    </location>
</feature>